<evidence type="ECO:0000256" key="5">
    <source>
        <dbReference type="ARBA" id="ARBA00022741"/>
    </source>
</evidence>
<evidence type="ECO:0000259" key="10">
    <source>
        <dbReference type="Pfam" id="PF00288"/>
    </source>
</evidence>
<evidence type="ECO:0000256" key="1">
    <source>
        <dbReference type="ARBA" id="ARBA00009684"/>
    </source>
</evidence>
<dbReference type="SUPFAM" id="SSF55060">
    <property type="entry name" value="GHMP Kinase, C-terminal domain"/>
    <property type="match status" value="1"/>
</dbReference>
<dbReference type="InterPro" id="IPR036554">
    <property type="entry name" value="GHMP_kinase_C_sf"/>
</dbReference>
<evidence type="ECO:0000256" key="4">
    <source>
        <dbReference type="ARBA" id="ARBA00022679"/>
    </source>
</evidence>
<keyword evidence="13" id="KW-1185">Reference proteome</keyword>
<evidence type="ECO:0000256" key="2">
    <source>
        <dbReference type="ARBA" id="ARBA00012052"/>
    </source>
</evidence>
<keyword evidence="6 9" id="KW-0418">Kinase</keyword>
<dbReference type="GO" id="GO:0019288">
    <property type="term" value="P:isopentenyl diphosphate biosynthetic process, methylerythritol 4-phosphate pathway"/>
    <property type="evidence" value="ECO:0007669"/>
    <property type="project" value="UniProtKB-UniRule"/>
</dbReference>
<dbReference type="Pfam" id="PF00288">
    <property type="entry name" value="GHMP_kinases_N"/>
    <property type="match status" value="1"/>
</dbReference>
<evidence type="ECO:0000256" key="9">
    <source>
        <dbReference type="HAMAP-Rule" id="MF_00061"/>
    </source>
</evidence>
<dbReference type="EC" id="2.7.1.148" evidence="2 9"/>
<reference evidence="12 13" key="1">
    <citation type="submission" date="2008-04" db="EMBL/GenBank/DDBJ databases">
        <title>Complete sequence of chromosome of Natranaerobius thermophilus JW/NM-WN-LF.</title>
        <authorList>
            <consortium name="US DOE Joint Genome Institute"/>
            <person name="Copeland A."/>
            <person name="Lucas S."/>
            <person name="Lapidus A."/>
            <person name="Glavina del Rio T."/>
            <person name="Dalin E."/>
            <person name="Tice H."/>
            <person name="Bruce D."/>
            <person name="Goodwin L."/>
            <person name="Pitluck S."/>
            <person name="Chertkov O."/>
            <person name="Brettin T."/>
            <person name="Detter J.C."/>
            <person name="Han C."/>
            <person name="Kuske C.R."/>
            <person name="Schmutz J."/>
            <person name="Larimer F."/>
            <person name="Land M."/>
            <person name="Hauser L."/>
            <person name="Kyrpides N."/>
            <person name="Lykidis A."/>
            <person name="Mesbah N.M."/>
            <person name="Wiegel J."/>
        </authorList>
    </citation>
    <scope>NUCLEOTIDE SEQUENCE [LARGE SCALE GENOMIC DNA]</scope>
    <source>
        <strain evidence="13">ATCC BAA-1301 / DSM 18059 / JW/NM-WN-LF</strain>
    </source>
</reference>
<protein>
    <recommendedName>
        <fullName evidence="3 9">4-diphosphocytidyl-2-C-methyl-D-erythritol kinase</fullName>
        <shortName evidence="9">CMK</shortName>
        <ecNumber evidence="2 9">2.7.1.148</ecNumber>
    </recommendedName>
    <alternativeName>
        <fullName evidence="8 9">4-(cytidine-5'-diphospho)-2-C-methyl-D-erythritol kinase</fullName>
    </alternativeName>
</protein>
<feature type="domain" description="GHMP kinase C-terminal" evidence="11">
    <location>
        <begin position="215"/>
        <end position="290"/>
    </location>
</feature>
<dbReference type="Gene3D" id="3.30.70.890">
    <property type="entry name" value="GHMP kinase, C-terminal domain"/>
    <property type="match status" value="1"/>
</dbReference>
<evidence type="ECO:0000313" key="13">
    <source>
        <dbReference type="Proteomes" id="UP000001683"/>
    </source>
</evidence>
<dbReference type="Proteomes" id="UP000001683">
    <property type="component" value="Chromosome"/>
</dbReference>
<dbReference type="GO" id="GO:0050515">
    <property type="term" value="F:4-(cytidine 5'-diphospho)-2-C-methyl-D-erythritol kinase activity"/>
    <property type="evidence" value="ECO:0007669"/>
    <property type="project" value="UniProtKB-UniRule"/>
</dbReference>
<dbReference type="InterPro" id="IPR006204">
    <property type="entry name" value="GHMP_kinase_N_dom"/>
</dbReference>
<dbReference type="Gene3D" id="3.30.230.10">
    <property type="match status" value="1"/>
</dbReference>
<organism evidence="12 13">
    <name type="scientific">Natranaerobius thermophilus (strain ATCC BAA-1301 / DSM 18059 / JW/NM-WN-LF)</name>
    <dbReference type="NCBI Taxonomy" id="457570"/>
    <lineage>
        <taxon>Bacteria</taxon>
        <taxon>Bacillati</taxon>
        <taxon>Bacillota</taxon>
        <taxon>Clostridia</taxon>
        <taxon>Natranaerobiales</taxon>
        <taxon>Natranaerobiaceae</taxon>
        <taxon>Natranaerobius</taxon>
    </lineage>
</organism>
<dbReference type="KEGG" id="nth:Nther_0056"/>
<dbReference type="Pfam" id="PF08544">
    <property type="entry name" value="GHMP_kinases_C"/>
    <property type="match status" value="1"/>
</dbReference>
<accession>B2A3M9</accession>
<dbReference type="GO" id="GO:0016114">
    <property type="term" value="P:terpenoid biosynthetic process"/>
    <property type="evidence" value="ECO:0007669"/>
    <property type="project" value="UniProtKB-UniRule"/>
</dbReference>
<dbReference type="InterPro" id="IPR013750">
    <property type="entry name" value="GHMP_kinase_C_dom"/>
</dbReference>
<gene>
    <name evidence="9" type="primary">ispE</name>
    <name evidence="12" type="ordered locus">Nther_0056</name>
</gene>
<feature type="binding site" evidence="9">
    <location>
        <begin position="103"/>
        <end position="113"/>
    </location>
    <ligand>
        <name>ATP</name>
        <dbReference type="ChEBI" id="CHEBI:30616"/>
    </ligand>
</feature>
<feature type="active site" evidence="9">
    <location>
        <position position="145"/>
    </location>
</feature>
<keyword evidence="9" id="KW-0414">Isoprene biosynthesis</keyword>
<evidence type="ECO:0000313" key="12">
    <source>
        <dbReference type="EMBL" id="ACB83655.1"/>
    </source>
</evidence>
<dbReference type="STRING" id="457570.Nther_0056"/>
<keyword evidence="4 9" id="KW-0808">Transferase</keyword>
<dbReference type="InterPro" id="IPR004424">
    <property type="entry name" value="IspE"/>
</dbReference>
<dbReference type="RefSeq" id="WP_012446546.1">
    <property type="nucleotide sequence ID" value="NC_010718.1"/>
</dbReference>
<feature type="domain" description="GHMP kinase N-terminal" evidence="10">
    <location>
        <begin position="76"/>
        <end position="153"/>
    </location>
</feature>
<comment type="catalytic activity">
    <reaction evidence="9">
        <text>4-CDP-2-C-methyl-D-erythritol + ATP = 4-CDP-2-C-methyl-D-erythritol 2-phosphate + ADP + H(+)</text>
        <dbReference type="Rhea" id="RHEA:18437"/>
        <dbReference type="ChEBI" id="CHEBI:15378"/>
        <dbReference type="ChEBI" id="CHEBI:30616"/>
        <dbReference type="ChEBI" id="CHEBI:57823"/>
        <dbReference type="ChEBI" id="CHEBI:57919"/>
        <dbReference type="ChEBI" id="CHEBI:456216"/>
        <dbReference type="EC" id="2.7.1.148"/>
    </reaction>
</comment>
<evidence type="ECO:0000256" key="6">
    <source>
        <dbReference type="ARBA" id="ARBA00022777"/>
    </source>
</evidence>
<dbReference type="InParanoid" id="B2A3M9"/>
<dbReference type="FunCoup" id="B2A3M9">
    <property type="interactions" value="410"/>
</dbReference>
<dbReference type="PANTHER" id="PTHR43527">
    <property type="entry name" value="4-DIPHOSPHOCYTIDYL-2-C-METHYL-D-ERYTHRITOL KINASE, CHLOROPLASTIC"/>
    <property type="match status" value="1"/>
</dbReference>
<dbReference type="NCBIfam" id="TIGR00154">
    <property type="entry name" value="ispE"/>
    <property type="match status" value="1"/>
</dbReference>
<dbReference type="OrthoDB" id="9809438at2"/>
<dbReference type="PANTHER" id="PTHR43527:SF2">
    <property type="entry name" value="4-DIPHOSPHOCYTIDYL-2-C-METHYL-D-ERYTHRITOL KINASE, CHLOROPLASTIC"/>
    <property type="match status" value="1"/>
</dbReference>
<dbReference type="SUPFAM" id="SSF54211">
    <property type="entry name" value="Ribosomal protein S5 domain 2-like"/>
    <property type="match status" value="1"/>
</dbReference>
<dbReference type="eggNOG" id="COG1947">
    <property type="taxonomic scope" value="Bacteria"/>
</dbReference>
<dbReference type="HAMAP" id="MF_00061">
    <property type="entry name" value="IspE"/>
    <property type="match status" value="1"/>
</dbReference>
<reference evidence="12 13" key="2">
    <citation type="journal article" date="2011" name="J. Bacteriol.">
        <title>Complete genome sequence of the anaerobic, halophilic alkalithermophile Natranaerobius thermophilus JW/NM-WN-LF.</title>
        <authorList>
            <person name="Zhao B."/>
            <person name="Mesbah N.M."/>
            <person name="Dalin E."/>
            <person name="Goodwin L."/>
            <person name="Nolan M."/>
            <person name="Pitluck S."/>
            <person name="Chertkov O."/>
            <person name="Brettin T.S."/>
            <person name="Han J."/>
            <person name="Larimer F.W."/>
            <person name="Land M.L."/>
            <person name="Hauser L."/>
            <person name="Kyrpides N."/>
            <person name="Wiegel J."/>
        </authorList>
    </citation>
    <scope>NUCLEOTIDE SEQUENCE [LARGE SCALE GENOMIC DNA]</scope>
    <source>
        <strain evidence="13">ATCC BAA-1301 / DSM 18059 / JW/NM-WN-LF</strain>
    </source>
</reference>
<dbReference type="EMBL" id="CP001034">
    <property type="protein sequence ID" value="ACB83655.1"/>
    <property type="molecule type" value="Genomic_DNA"/>
</dbReference>
<evidence type="ECO:0000256" key="3">
    <source>
        <dbReference type="ARBA" id="ARBA00017473"/>
    </source>
</evidence>
<dbReference type="GO" id="GO:0005524">
    <property type="term" value="F:ATP binding"/>
    <property type="evidence" value="ECO:0007669"/>
    <property type="project" value="UniProtKB-UniRule"/>
</dbReference>
<sequence>MSPDILRVESPAKINLYLDILGKRQDGFHEVEMVMQSISLCDRLTFIRQSQGNNNNIELLMKSSDCIDQLPVRGDNLIIKAARLLMNDFRLPPIKVILEKNIPTEAGLAGGSSNAAATLWAINHMFQLGLTEQELSDIGARLGSDIPFCLFGGTKLAKGRGEILHPLPSLPNCYFVLVKPNFGVSTGKVYQELGFKTDTEYGENHQTKSRVNGIISGLEKGTLTGIVENMYNKMEEIVFKWHRDMQIISQQIEQLGALKVLMSGSGSTIFGVFDNYDTAKYAKKQLEREFKYVFLSIPRDMGVGKENN</sequence>
<comment type="similarity">
    <text evidence="1 9">Belongs to the GHMP kinase family. IspE subfamily.</text>
</comment>
<dbReference type="UniPathway" id="UPA00056">
    <property type="reaction ID" value="UER00094"/>
</dbReference>
<keyword evidence="7 9" id="KW-0067">ATP-binding</keyword>
<evidence type="ECO:0000256" key="7">
    <source>
        <dbReference type="ARBA" id="ARBA00022840"/>
    </source>
</evidence>
<dbReference type="HOGENOM" id="CLU_053057_1_1_9"/>
<proteinExistence type="inferred from homology"/>
<keyword evidence="5 9" id="KW-0547">Nucleotide-binding</keyword>
<evidence type="ECO:0000259" key="11">
    <source>
        <dbReference type="Pfam" id="PF08544"/>
    </source>
</evidence>
<feature type="active site" evidence="9">
    <location>
        <position position="13"/>
    </location>
</feature>
<comment type="pathway">
    <text evidence="9">Isoprenoid biosynthesis; isopentenyl diphosphate biosynthesis via DXP pathway; isopentenyl diphosphate from 1-deoxy-D-xylulose 5-phosphate: step 3/6.</text>
</comment>
<dbReference type="PIRSF" id="PIRSF010376">
    <property type="entry name" value="IspE"/>
    <property type="match status" value="1"/>
</dbReference>
<evidence type="ECO:0000256" key="8">
    <source>
        <dbReference type="ARBA" id="ARBA00032554"/>
    </source>
</evidence>
<dbReference type="InterPro" id="IPR014721">
    <property type="entry name" value="Ribsml_uS5_D2-typ_fold_subgr"/>
</dbReference>
<comment type="function">
    <text evidence="9">Catalyzes the phosphorylation of the position 2 hydroxy group of 4-diphosphocytidyl-2C-methyl-D-erythritol.</text>
</comment>
<name>B2A3M9_NATTJ</name>
<dbReference type="InterPro" id="IPR020568">
    <property type="entry name" value="Ribosomal_Su5_D2-typ_SF"/>
</dbReference>
<dbReference type="AlphaFoldDB" id="B2A3M9"/>